<evidence type="ECO:0000259" key="1">
    <source>
        <dbReference type="PROSITE" id="PS51186"/>
    </source>
</evidence>
<reference evidence="2 3" key="1">
    <citation type="submission" date="2018-07" db="EMBL/GenBank/DDBJ databases">
        <title>Genomic Encyclopedia of Type Strains, Phase III (KMG-III): the genomes of soil and plant-associated and newly described type strains.</title>
        <authorList>
            <person name="Whitman W."/>
        </authorList>
    </citation>
    <scope>NUCLEOTIDE SEQUENCE [LARGE SCALE GENOMIC DNA]</scope>
    <source>
        <strain evidence="2 3">CECT 7506</strain>
    </source>
</reference>
<keyword evidence="2" id="KW-0808">Transferase</keyword>
<comment type="caution">
    <text evidence="2">The sequence shown here is derived from an EMBL/GenBank/DDBJ whole genome shotgun (WGS) entry which is preliminary data.</text>
</comment>
<gene>
    <name evidence="2" type="ORF">DFP97_103391</name>
</gene>
<dbReference type="Pfam" id="PF00583">
    <property type="entry name" value="Acetyltransf_1"/>
    <property type="match status" value="1"/>
</dbReference>
<dbReference type="EMBL" id="QPJD01000003">
    <property type="protein sequence ID" value="RCW50370.1"/>
    <property type="molecule type" value="Genomic_DNA"/>
</dbReference>
<protein>
    <submittedName>
        <fullName evidence="2">Acetyltransferase (GNAT) family protein</fullName>
    </submittedName>
</protein>
<dbReference type="InterPro" id="IPR000182">
    <property type="entry name" value="GNAT_dom"/>
</dbReference>
<dbReference type="CDD" id="cd04301">
    <property type="entry name" value="NAT_SF"/>
    <property type="match status" value="1"/>
</dbReference>
<dbReference type="GO" id="GO:0016747">
    <property type="term" value="F:acyltransferase activity, transferring groups other than amino-acyl groups"/>
    <property type="evidence" value="ECO:0007669"/>
    <property type="project" value="InterPro"/>
</dbReference>
<name>A0A368W5D4_9BACL</name>
<evidence type="ECO:0000313" key="2">
    <source>
        <dbReference type="EMBL" id="RCW50370.1"/>
    </source>
</evidence>
<organism evidence="2 3">
    <name type="scientific">Paenibacillus prosopidis</name>
    <dbReference type="NCBI Taxonomy" id="630520"/>
    <lineage>
        <taxon>Bacteria</taxon>
        <taxon>Bacillati</taxon>
        <taxon>Bacillota</taxon>
        <taxon>Bacilli</taxon>
        <taxon>Bacillales</taxon>
        <taxon>Paenibacillaceae</taxon>
        <taxon>Paenibacillus</taxon>
    </lineage>
</organism>
<feature type="domain" description="N-acetyltransferase" evidence="1">
    <location>
        <begin position="1"/>
        <end position="141"/>
    </location>
</feature>
<dbReference type="InterPro" id="IPR016181">
    <property type="entry name" value="Acyl_CoA_acyltransferase"/>
</dbReference>
<keyword evidence="3" id="KW-1185">Reference proteome</keyword>
<dbReference type="Gene3D" id="3.40.630.30">
    <property type="match status" value="1"/>
</dbReference>
<sequence>MSNHSISRGTKEESEYVRNRLIAFNDETVPSDLNRNYEEINLTLKNDTGDIIGGLNSVWCWNWIEVDILWVDQNYRGMDYGSKLLTEIEEIAKEKKCTFIKLNTFSFQAPDFYLKKGYNVIGVIENAPRGFKHYYFMKELETR</sequence>
<accession>A0A368W5D4</accession>
<dbReference type="Proteomes" id="UP000252415">
    <property type="component" value="Unassembled WGS sequence"/>
</dbReference>
<dbReference type="AlphaFoldDB" id="A0A368W5D4"/>
<dbReference type="RefSeq" id="WP_114379194.1">
    <property type="nucleotide sequence ID" value="NZ_QPJD01000003.1"/>
</dbReference>
<evidence type="ECO:0000313" key="3">
    <source>
        <dbReference type="Proteomes" id="UP000252415"/>
    </source>
</evidence>
<dbReference type="OrthoDB" id="9787920at2"/>
<dbReference type="PROSITE" id="PS51186">
    <property type="entry name" value="GNAT"/>
    <property type="match status" value="1"/>
</dbReference>
<dbReference type="SUPFAM" id="SSF55729">
    <property type="entry name" value="Acyl-CoA N-acyltransferases (Nat)"/>
    <property type="match status" value="1"/>
</dbReference>
<proteinExistence type="predicted"/>